<evidence type="ECO:0000256" key="3">
    <source>
        <dbReference type="ARBA" id="ARBA00023163"/>
    </source>
</evidence>
<feature type="region of interest" description="Disordered" evidence="5">
    <location>
        <begin position="510"/>
        <end position="530"/>
    </location>
</feature>
<reference evidence="8 9" key="2">
    <citation type="journal article" date="2014" name="J. Gen. Appl. Microbiol.">
        <title>The early diverging ascomycetous budding yeast Saitoella complicata has three histone deacetylases belonging to the Clr6, Hos2, and Rpd3 lineages.</title>
        <authorList>
            <person name="Nishida H."/>
            <person name="Matsumoto T."/>
            <person name="Kondo S."/>
            <person name="Hamamoto M."/>
            <person name="Yoshikawa H."/>
        </authorList>
    </citation>
    <scope>NUCLEOTIDE SEQUENCE [LARGE SCALE GENOMIC DNA]</scope>
    <source>
        <strain evidence="8 9">NRRL Y-17804</strain>
    </source>
</reference>
<evidence type="ECO:0000256" key="4">
    <source>
        <dbReference type="ARBA" id="ARBA00023242"/>
    </source>
</evidence>
<dbReference type="SUPFAM" id="SSF46774">
    <property type="entry name" value="ARID-like"/>
    <property type="match status" value="1"/>
</dbReference>
<sequence length="1490" mass="164884">MASSSDCLRFSLSKYSFEKSSNEGQNTQATQGGGTTNWSHFPNKKGLELVFTKSTSFKTGEIQITMEVSWEGTKFESLNITHLSSIPMPTHISRGQTAAVIVIVKNPGIGIKYWHEESDELRRFQIRFFGEATFHAVRAELEKHTGRSSREATAKDTFNASQHPASAQFVGTSTVDPASRHVQKPVTAYQPSAPSHDYGQQAPLTWHANALMPTTGLSHNMSPPHTSSTFRPLTQFSTRPVSKTSDISFGTRSDVTHMPARTAAQTPTQHTYSSMAAPVMLPPSRGSVTENQRQRYQVQVSPTGLPTRTAANQSLPPQSAPQTSYPFVQKGGRHALPADNTSQWNAGNLMRQSRDDLSARTQASIQRTFLPEPVKSNYPTAYTQRTGASETDYTSMYSSYVHREARTTDLQSQRPATVINTTETHKTPADSTIVPTTSYEMRTTPKKPMEVIDLDKDWDYPRPTVKKKMIEDAYASGQGTTMTSVTRESLAAPRTSIANSYDARAQATPGLPLIRPSASDPVAVPSQRSEAVPVRVKDYGQTSASDPIAARKPPMLVTRHVETTQTNDSAAIARPRPEPLQMISSLTRSTQPLANLPSSVITVPASRKETEYALTATSATNPRKRKDSDRDLDSLASFLATIQPSQEDRRTTEEMIVDCLKHEGFPRVLTKNRTHLLAHAHAVVHREPAPNASSSIHGLVASNPPAARTMSAMYTFNKPSNRVMDESDIERTPEYNDFMAKLEQFHAARGTPLLREPGLGPRKISLLKLYKLVTGRGGYDAVTEEKGTWKSLAGTYKLPPTITNAGFLLKTIYYRYLAAYEIELFHGKKAPPPEHLEHLSAKGGAIMTRTAEQLQALMTPKEEPKKGTSPSPTPMTRRLRDQPTPKQHYEGETGSNGRTSQTPAASATPMPLPAVAHTPYMGQTPVPPAMTPFGAPGYPPRGPAGAAVPSVLIPPPVMASPNLMRITMALRSGIPSEVDWAMHHLLRMSYEQGEHLRLELLPGLPEALLEKLSLIMELPVDGPDAEIKAMQFTAEEQKTLDKVLEAGLVLRNLALEADNGKFLARLLRTRESVQHGIGLPEASHLVELKHYCLDIAEAISPHIRVEDENDAFYIGFCKLLETNDRSFLIIALRTLVRLAIGDDTNILLQEIPEKTINRLLQMLILNDEELNAAILDFMYQWTSYKINAQAMMTRPDAIELVKRLVDMMRRNTEEMEYVYPVLMRGEPRHKAPVQPPRLPAELMTELMQYNEPERTIKWLHSAFEEDPLENVTQIMLWNTYQQLFTPFIPIGKPILQAADLIKTVSESAFPKAPAKVLATEEGPKFIIEGIKPRVTPVGVKGKRYFDCKWGVDAATGYGCGMICPTVNELYAHIVDAHLDKTPGATMACDWNLCRQLHAKPRDMKTVALHVRTHMPDSEQTENYHGLRSQLIINEGKPKKDGLGVTATLVLRNLARAKGAANVMVGVEKEIMEAIAVNKGLFAYAGDLLPR</sequence>
<dbReference type="PANTHER" id="PTHR22970:SF14">
    <property type="entry name" value="AT-RICH INTERACTIVE DOMAIN-CONTAINING PROTEIN 2"/>
    <property type="match status" value="1"/>
</dbReference>
<feature type="domain" description="RFX-type winged-helix" evidence="7">
    <location>
        <begin position="1255"/>
        <end position="1334"/>
    </location>
</feature>
<dbReference type="InterPro" id="IPR036431">
    <property type="entry name" value="ARID_dom_sf"/>
</dbReference>
<dbReference type="Pfam" id="PF03525">
    <property type="entry name" value="Meiotic_rec114"/>
    <property type="match status" value="1"/>
</dbReference>
<feature type="region of interest" description="Disordered" evidence="5">
    <location>
        <begin position="145"/>
        <end position="180"/>
    </location>
</feature>
<organism evidence="8 9">
    <name type="scientific">Saitoella complicata (strain BCRC 22490 / CBS 7301 / JCM 7358 / NBRC 10748 / NRRL Y-17804)</name>
    <dbReference type="NCBI Taxonomy" id="698492"/>
    <lineage>
        <taxon>Eukaryota</taxon>
        <taxon>Fungi</taxon>
        <taxon>Dikarya</taxon>
        <taxon>Ascomycota</taxon>
        <taxon>Taphrinomycotina</taxon>
        <taxon>Taphrinomycotina incertae sedis</taxon>
        <taxon>Saitoella</taxon>
    </lineage>
</organism>
<dbReference type="InterPro" id="IPR003150">
    <property type="entry name" value="DNA-bd_RFX"/>
</dbReference>
<comment type="caution">
    <text evidence="8">The sequence shown here is derived from an EMBL/GenBank/DDBJ whole genome shotgun (WGS) entry which is preliminary data.</text>
</comment>
<feature type="compositionally biased region" description="Basic and acidic residues" evidence="5">
    <location>
        <begin position="878"/>
        <end position="891"/>
    </location>
</feature>
<dbReference type="InterPro" id="IPR001606">
    <property type="entry name" value="ARID_dom"/>
</dbReference>
<keyword evidence="1" id="KW-0156">Chromatin regulator</keyword>
<dbReference type="InterPro" id="IPR004354">
    <property type="entry name" value="Meiotic_Rec114"/>
</dbReference>
<evidence type="ECO:0000313" key="8">
    <source>
        <dbReference type="EMBL" id="GAO46991.1"/>
    </source>
</evidence>
<dbReference type="CDD" id="cd16100">
    <property type="entry name" value="ARID"/>
    <property type="match status" value="1"/>
</dbReference>
<dbReference type="GO" id="GO:0007131">
    <property type="term" value="P:reciprocal meiotic recombination"/>
    <property type="evidence" value="ECO:0007669"/>
    <property type="project" value="InterPro"/>
</dbReference>
<gene>
    <name evidence="8" type="ORF">G7K_1205-t1</name>
</gene>
<feature type="region of interest" description="Disordered" evidence="5">
    <location>
        <begin position="21"/>
        <end position="40"/>
    </location>
</feature>
<feature type="domain" description="ARID" evidence="6">
    <location>
        <begin position="732"/>
        <end position="825"/>
    </location>
</feature>
<dbReference type="PROSITE" id="PS51011">
    <property type="entry name" value="ARID"/>
    <property type="match status" value="1"/>
</dbReference>
<dbReference type="InterPro" id="IPR052406">
    <property type="entry name" value="Chromatin_Remodeling_Comp"/>
</dbReference>
<feature type="compositionally biased region" description="Basic and acidic residues" evidence="5">
    <location>
        <begin position="145"/>
        <end position="154"/>
    </location>
</feature>
<evidence type="ECO:0000313" key="9">
    <source>
        <dbReference type="Proteomes" id="UP000033140"/>
    </source>
</evidence>
<dbReference type="GO" id="GO:0006355">
    <property type="term" value="P:regulation of DNA-templated transcription"/>
    <property type="evidence" value="ECO:0007669"/>
    <property type="project" value="InterPro"/>
</dbReference>
<dbReference type="STRING" id="698492.A0A0E9NBC1"/>
<protein>
    <recommendedName>
        <fullName evidence="10">ARID domain-containing protein</fullName>
    </recommendedName>
</protein>
<keyword evidence="4" id="KW-0539">Nucleus</keyword>
<dbReference type="EMBL" id="BACD03000006">
    <property type="protein sequence ID" value="GAO46991.1"/>
    <property type="molecule type" value="Genomic_DNA"/>
</dbReference>
<proteinExistence type="predicted"/>
<dbReference type="Pfam" id="PF01388">
    <property type="entry name" value="ARID"/>
    <property type="match status" value="1"/>
</dbReference>
<feature type="compositionally biased region" description="Polar residues" evidence="5">
    <location>
        <begin position="156"/>
        <end position="176"/>
    </location>
</feature>
<dbReference type="GO" id="GO:0003677">
    <property type="term" value="F:DNA binding"/>
    <property type="evidence" value="ECO:0007669"/>
    <property type="project" value="InterPro"/>
</dbReference>
<name>A0A0E9NBC1_SAICN</name>
<feature type="compositionally biased region" description="Polar residues" evidence="5">
    <location>
        <begin position="893"/>
        <end position="905"/>
    </location>
</feature>
<dbReference type="PANTHER" id="PTHR22970">
    <property type="entry name" value="AT-RICH INTERACTIVE DOMAIN-CONTAINING PROTEIN 2"/>
    <property type="match status" value="1"/>
</dbReference>
<dbReference type="Gene3D" id="1.10.150.60">
    <property type="entry name" value="ARID DNA-binding domain"/>
    <property type="match status" value="1"/>
</dbReference>
<evidence type="ECO:0000259" key="7">
    <source>
        <dbReference type="PROSITE" id="PS51526"/>
    </source>
</evidence>
<keyword evidence="3" id="KW-0804">Transcription</keyword>
<feature type="region of interest" description="Disordered" evidence="5">
    <location>
        <begin position="300"/>
        <end position="322"/>
    </location>
</feature>
<dbReference type="SMART" id="SM00501">
    <property type="entry name" value="BRIGHT"/>
    <property type="match status" value="1"/>
</dbReference>
<feature type="region of interest" description="Disordered" evidence="5">
    <location>
        <begin position="857"/>
        <end position="920"/>
    </location>
</feature>
<dbReference type="PROSITE" id="PS51526">
    <property type="entry name" value="RFX_DBD"/>
    <property type="match status" value="1"/>
</dbReference>
<keyword evidence="2" id="KW-0805">Transcription regulation</keyword>
<keyword evidence="9" id="KW-1185">Reference proteome</keyword>
<evidence type="ECO:0008006" key="10">
    <source>
        <dbReference type="Google" id="ProtNLM"/>
    </source>
</evidence>
<reference evidence="8 9" key="1">
    <citation type="journal article" date="2011" name="J. Gen. Appl. Microbiol.">
        <title>Draft genome sequencing of the enigmatic yeast Saitoella complicata.</title>
        <authorList>
            <person name="Nishida H."/>
            <person name="Hamamoto M."/>
            <person name="Sugiyama J."/>
        </authorList>
    </citation>
    <scope>NUCLEOTIDE SEQUENCE [LARGE SCALE GENOMIC DNA]</scope>
    <source>
        <strain evidence="8 9">NRRL Y-17804</strain>
    </source>
</reference>
<evidence type="ECO:0000256" key="5">
    <source>
        <dbReference type="SAM" id="MobiDB-lite"/>
    </source>
</evidence>
<dbReference type="GO" id="GO:0016586">
    <property type="term" value="C:RSC-type complex"/>
    <property type="evidence" value="ECO:0007669"/>
    <property type="project" value="TreeGrafter"/>
</dbReference>
<dbReference type="GO" id="GO:0006325">
    <property type="term" value="P:chromatin organization"/>
    <property type="evidence" value="ECO:0007669"/>
    <property type="project" value="UniProtKB-KW"/>
</dbReference>
<dbReference type="SMART" id="SM01014">
    <property type="entry name" value="ARID"/>
    <property type="match status" value="1"/>
</dbReference>
<dbReference type="Proteomes" id="UP000033140">
    <property type="component" value="Unassembled WGS sequence"/>
</dbReference>
<evidence type="ECO:0000256" key="1">
    <source>
        <dbReference type="ARBA" id="ARBA00022853"/>
    </source>
</evidence>
<reference evidence="8 9" key="3">
    <citation type="journal article" date="2015" name="Genome Announc.">
        <title>Draft Genome Sequence of the Archiascomycetous Yeast Saitoella complicata.</title>
        <authorList>
            <person name="Yamauchi K."/>
            <person name="Kondo S."/>
            <person name="Hamamoto M."/>
            <person name="Takahashi Y."/>
            <person name="Ogura Y."/>
            <person name="Hayashi T."/>
            <person name="Nishida H."/>
        </authorList>
    </citation>
    <scope>NUCLEOTIDE SEQUENCE [LARGE SCALE GENOMIC DNA]</scope>
    <source>
        <strain evidence="8 9">NRRL Y-17804</strain>
    </source>
</reference>
<evidence type="ECO:0000256" key="2">
    <source>
        <dbReference type="ARBA" id="ARBA00023015"/>
    </source>
</evidence>
<evidence type="ECO:0000259" key="6">
    <source>
        <dbReference type="PROSITE" id="PS51011"/>
    </source>
</evidence>
<accession>A0A0E9NBC1</accession>